<dbReference type="KEGG" id="aja:AJAP_30790"/>
<keyword evidence="3" id="KW-1185">Reference proteome</keyword>
<protein>
    <recommendedName>
        <fullName evidence="1">N-acetyltransferase domain-containing protein</fullName>
    </recommendedName>
</protein>
<dbReference type="AlphaFoldDB" id="A0A075V7X9"/>
<dbReference type="InterPro" id="IPR016181">
    <property type="entry name" value="Acyl_CoA_acyltransferase"/>
</dbReference>
<dbReference type="SUPFAM" id="SSF55729">
    <property type="entry name" value="Acyl-CoA N-acyltransferases (Nat)"/>
    <property type="match status" value="1"/>
</dbReference>
<dbReference type="CDD" id="cd04301">
    <property type="entry name" value="NAT_SF"/>
    <property type="match status" value="1"/>
</dbReference>
<evidence type="ECO:0000259" key="1">
    <source>
        <dbReference type="PROSITE" id="PS51186"/>
    </source>
</evidence>
<evidence type="ECO:0000313" key="3">
    <source>
        <dbReference type="Proteomes" id="UP000028492"/>
    </source>
</evidence>
<dbReference type="GO" id="GO:0016747">
    <property type="term" value="F:acyltransferase activity, transferring groups other than amino-acyl groups"/>
    <property type="evidence" value="ECO:0007669"/>
    <property type="project" value="InterPro"/>
</dbReference>
<gene>
    <name evidence="2" type="ORF">AJAP_30790</name>
</gene>
<reference evidence="2 3" key="1">
    <citation type="journal article" date="2014" name="J. Biotechnol.">
        <title>Complete genome sequence of the actinobacterium Amycolatopsis japonica MG417-CF17(T) (=DSM 44213T) producing (S,S)-N,N'-ethylenediaminedisuccinic acid.</title>
        <authorList>
            <person name="Stegmann E."/>
            <person name="Albersmeier A."/>
            <person name="Spohn M."/>
            <person name="Gert H."/>
            <person name="Weber T."/>
            <person name="Wohlleben W."/>
            <person name="Kalinowski J."/>
            <person name="Ruckert C."/>
        </authorList>
    </citation>
    <scope>NUCLEOTIDE SEQUENCE [LARGE SCALE GENOMIC DNA]</scope>
    <source>
        <strain evidence="3">MG417-CF17 (DSM 44213)</strain>
    </source>
</reference>
<dbReference type="HOGENOM" id="CLU_060131_7_2_11"/>
<feature type="domain" description="N-acetyltransferase" evidence="1">
    <location>
        <begin position="1"/>
        <end position="186"/>
    </location>
</feature>
<dbReference type="PANTHER" id="PTHR42791:SF1">
    <property type="entry name" value="N-ACETYLTRANSFERASE DOMAIN-CONTAINING PROTEIN"/>
    <property type="match status" value="1"/>
</dbReference>
<dbReference type="EMBL" id="CP008953">
    <property type="protein sequence ID" value="AIG78980.1"/>
    <property type="molecule type" value="Genomic_DNA"/>
</dbReference>
<dbReference type="PANTHER" id="PTHR42791">
    <property type="entry name" value="GNAT FAMILY ACETYLTRANSFERASE"/>
    <property type="match status" value="1"/>
</dbReference>
<dbReference type="InterPro" id="IPR052523">
    <property type="entry name" value="Trichothecene_AcTrans"/>
</dbReference>
<sequence length="186" mass="20156">MIVRAAEPSEMDTVIDVLAEAFQDDPVSVWVFPGDERRAVGQRIFHRAVLAGALAVGGHVDVTDDLSAAVVWTPGGEDDLDGAAFAGLTGEELGRLIALFDLMTERAPGGEYHHAQFIGVREKAQRRGIGARLLRHGLDRYAPAPAYLEASSPESAKLYRRLGFRDHGPAFAVDGGPPMQPMWREP</sequence>
<dbReference type="STRING" id="208439.AJAP_30790"/>
<accession>A0A075V7X9</accession>
<dbReference type="PROSITE" id="PS51186">
    <property type="entry name" value="GNAT"/>
    <property type="match status" value="1"/>
</dbReference>
<evidence type="ECO:0000313" key="2">
    <source>
        <dbReference type="EMBL" id="AIG78980.1"/>
    </source>
</evidence>
<dbReference type="InterPro" id="IPR000182">
    <property type="entry name" value="GNAT_dom"/>
</dbReference>
<dbReference type="RefSeq" id="WP_038517699.1">
    <property type="nucleotide sequence ID" value="NZ_CP008953.1"/>
</dbReference>
<proteinExistence type="predicted"/>
<dbReference type="eggNOG" id="COG0454">
    <property type="taxonomic scope" value="Bacteria"/>
</dbReference>
<dbReference type="Gene3D" id="3.40.630.30">
    <property type="match status" value="1"/>
</dbReference>
<dbReference type="Pfam" id="PF13673">
    <property type="entry name" value="Acetyltransf_10"/>
    <property type="match status" value="1"/>
</dbReference>
<organism evidence="2 3">
    <name type="scientific">Amycolatopsis japonica</name>
    <dbReference type="NCBI Taxonomy" id="208439"/>
    <lineage>
        <taxon>Bacteria</taxon>
        <taxon>Bacillati</taxon>
        <taxon>Actinomycetota</taxon>
        <taxon>Actinomycetes</taxon>
        <taxon>Pseudonocardiales</taxon>
        <taxon>Pseudonocardiaceae</taxon>
        <taxon>Amycolatopsis</taxon>
        <taxon>Amycolatopsis japonica group</taxon>
    </lineage>
</organism>
<dbReference type="Proteomes" id="UP000028492">
    <property type="component" value="Chromosome"/>
</dbReference>
<name>A0A075V7X9_9PSEU</name>